<dbReference type="SMART" id="SM00363">
    <property type="entry name" value="S4"/>
    <property type="match status" value="1"/>
</dbReference>
<organism evidence="11 12">
    <name type="scientific">Anaerobiospirillum thomasii</name>
    <dbReference type="NCBI Taxonomy" id="179995"/>
    <lineage>
        <taxon>Bacteria</taxon>
        <taxon>Pseudomonadati</taxon>
        <taxon>Pseudomonadota</taxon>
        <taxon>Gammaproteobacteria</taxon>
        <taxon>Aeromonadales</taxon>
        <taxon>Succinivibrionaceae</taxon>
        <taxon>Anaerobiospirillum</taxon>
    </lineage>
</organism>
<evidence type="ECO:0000256" key="6">
    <source>
        <dbReference type="ARBA" id="ARBA00023235"/>
    </source>
</evidence>
<dbReference type="PROSITE" id="PS50889">
    <property type="entry name" value="S4"/>
    <property type="match status" value="1"/>
</dbReference>
<dbReference type="GO" id="GO:0003723">
    <property type="term" value="F:RNA binding"/>
    <property type="evidence" value="ECO:0007669"/>
    <property type="project" value="UniProtKB-KW"/>
</dbReference>
<dbReference type="InterPro" id="IPR002942">
    <property type="entry name" value="S4_RNA-bd"/>
</dbReference>
<comment type="catalytic activity">
    <reaction evidence="1">
        <text>uridine(955/2504/2580) in 23S rRNA = pseudouridine(955/2504/2580) in 23S rRNA</text>
        <dbReference type="Rhea" id="RHEA:42528"/>
        <dbReference type="Rhea" id="RHEA-COMP:10099"/>
        <dbReference type="Rhea" id="RHEA-COMP:10100"/>
        <dbReference type="ChEBI" id="CHEBI:65314"/>
        <dbReference type="ChEBI" id="CHEBI:65315"/>
        <dbReference type="EC" id="5.4.99.24"/>
    </reaction>
</comment>
<dbReference type="CDD" id="cd02869">
    <property type="entry name" value="PseudoU_synth_RluA_like"/>
    <property type="match status" value="1"/>
</dbReference>
<comment type="similarity">
    <text evidence="3 9">Belongs to the pseudouridine synthase RluA family.</text>
</comment>
<dbReference type="PROSITE" id="PS01129">
    <property type="entry name" value="PSI_RLU"/>
    <property type="match status" value="1"/>
</dbReference>
<evidence type="ECO:0000256" key="1">
    <source>
        <dbReference type="ARBA" id="ARBA00000381"/>
    </source>
</evidence>
<dbReference type="RefSeq" id="WP_181463186.1">
    <property type="nucleotide sequence ID" value="NZ_UAPV01000001.1"/>
</dbReference>
<dbReference type="GO" id="GO:0160141">
    <property type="term" value="F:23S rRNA pseudouridine(955/2504/2580) synthase activity"/>
    <property type="evidence" value="ECO:0007669"/>
    <property type="project" value="UniProtKB-EC"/>
</dbReference>
<accession>A0A2X0V8T7</accession>
<dbReference type="SUPFAM" id="SSF55120">
    <property type="entry name" value="Pseudouridine synthase"/>
    <property type="match status" value="1"/>
</dbReference>
<dbReference type="PANTHER" id="PTHR21600">
    <property type="entry name" value="MITOCHONDRIAL RNA PSEUDOURIDINE SYNTHASE"/>
    <property type="match status" value="1"/>
</dbReference>
<evidence type="ECO:0000256" key="2">
    <source>
        <dbReference type="ARBA" id="ARBA00002876"/>
    </source>
</evidence>
<protein>
    <recommendedName>
        <fullName evidence="9">Pseudouridine synthase</fullName>
        <ecNumber evidence="9">5.4.99.-</ecNumber>
    </recommendedName>
</protein>
<dbReference type="EC" id="5.4.99.-" evidence="9"/>
<comment type="function">
    <text evidence="2">Responsible for synthesis of pseudouridine from uracil at positions 955, 2504 and 2580 in 23S ribosomal RNA.</text>
</comment>
<dbReference type="InterPro" id="IPR036986">
    <property type="entry name" value="S4_RNA-bd_sf"/>
</dbReference>
<reference evidence="11 12" key="1">
    <citation type="submission" date="2018-06" db="EMBL/GenBank/DDBJ databases">
        <authorList>
            <consortium name="Pathogen Informatics"/>
            <person name="Doyle S."/>
        </authorList>
    </citation>
    <scope>NUCLEOTIDE SEQUENCE [LARGE SCALE GENOMIC DNA]</scope>
    <source>
        <strain evidence="11 12">NCTC13093</strain>
    </source>
</reference>
<evidence type="ECO:0000256" key="7">
    <source>
        <dbReference type="PIRSR" id="PIRSR606225-1"/>
    </source>
</evidence>
<evidence type="ECO:0000256" key="4">
    <source>
        <dbReference type="ARBA" id="ARBA00022552"/>
    </source>
</evidence>
<keyword evidence="12" id="KW-1185">Reference proteome</keyword>
<dbReference type="CDD" id="cd00165">
    <property type="entry name" value="S4"/>
    <property type="match status" value="1"/>
</dbReference>
<dbReference type="GO" id="GO:0000455">
    <property type="term" value="P:enzyme-directed rRNA pseudouridine synthesis"/>
    <property type="evidence" value="ECO:0007669"/>
    <property type="project" value="UniProtKB-ARBA"/>
</dbReference>
<dbReference type="NCBIfam" id="NF008249">
    <property type="entry name" value="PRK11025.1"/>
    <property type="match status" value="1"/>
</dbReference>
<dbReference type="Proteomes" id="UP000250086">
    <property type="component" value="Unassembled WGS sequence"/>
</dbReference>
<comment type="catalytic activity">
    <reaction evidence="9">
        <text>a uridine in RNA = a pseudouridine in RNA</text>
        <dbReference type="Rhea" id="RHEA:48348"/>
        <dbReference type="Rhea" id="RHEA-COMP:12068"/>
        <dbReference type="Rhea" id="RHEA-COMP:12069"/>
        <dbReference type="ChEBI" id="CHEBI:65314"/>
        <dbReference type="ChEBI" id="CHEBI:65315"/>
    </reaction>
</comment>
<sequence>MSVDAKEQISLKVSYKTALIDDVDQRLDNYLAKHLKGVPRSMIYRILRRGEVRVNKKRVTPSYKLKLNDEIRIPPVKVSAGPVTIPSSNLHLVKDLENHIIYENDVLLVVDKPAGLAAHGGSGIEFGLIEAVRALRPDCEFLELAHRLDRDTSGCLIIAKRRSALRSLHEQFRQRVVKKRYLTLVPGQWDRRVKLIEAPLRRNELKSGERMVEVNFKHGAPSATGFDIVEKLDNATLLAAMPHTGRTHQIRVHCAYTRHPVGNDSKYGDREFNARLSSIGLKRMFLHAFRITFVDPQSGEIKKIEAPLPLELEKAVEALRIKK</sequence>
<name>A0A2X0V8T7_9GAMM</name>
<dbReference type="NCBIfam" id="TIGR00005">
    <property type="entry name" value="rluA_subfam"/>
    <property type="match status" value="1"/>
</dbReference>
<dbReference type="SUPFAM" id="SSF55174">
    <property type="entry name" value="Alpha-L RNA-binding motif"/>
    <property type="match status" value="1"/>
</dbReference>
<evidence type="ECO:0000256" key="5">
    <source>
        <dbReference type="ARBA" id="ARBA00022884"/>
    </source>
</evidence>
<dbReference type="InterPro" id="IPR006145">
    <property type="entry name" value="PsdUridine_synth_RsuA/RluA"/>
</dbReference>
<feature type="active site" evidence="7">
    <location>
        <position position="149"/>
    </location>
</feature>
<dbReference type="InterPro" id="IPR020103">
    <property type="entry name" value="PsdUridine_synth_cat_dom_sf"/>
</dbReference>
<dbReference type="Gene3D" id="3.10.290.10">
    <property type="entry name" value="RNA-binding S4 domain"/>
    <property type="match status" value="1"/>
</dbReference>
<evidence type="ECO:0000313" key="11">
    <source>
        <dbReference type="EMBL" id="SPT70173.1"/>
    </source>
</evidence>
<dbReference type="EMBL" id="UAPV01000001">
    <property type="protein sequence ID" value="SPT70173.1"/>
    <property type="molecule type" value="Genomic_DNA"/>
</dbReference>
<evidence type="ECO:0000256" key="9">
    <source>
        <dbReference type="RuleBase" id="RU362028"/>
    </source>
</evidence>
<dbReference type="AlphaFoldDB" id="A0A2X0V8T7"/>
<dbReference type="InterPro" id="IPR006225">
    <property type="entry name" value="PsdUridine_synth_RluC/D"/>
</dbReference>
<keyword evidence="6 9" id="KW-0413">Isomerase</keyword>
<evidence type="ECO:0000256" key="8">
    <source>
        <dbReference type="PROSITE-ProRule" id="PRU00182"/>
    </source>
</evidence>
<proteinExistence type="inferred from homology"/>
<dbReference type="Pfam" id="PF01479">
    <property type="entry name" value="S4"/>
    <property type="match status" value="1"/>
</dbReference>
<dbReference type="Gene3D" id="3.30.2350.10">
    <property type="entry name" value="Pseudouridine synthase"/>
    <property type="match status" value="1"/>
</dbReference>
<evidence type="ECO:0000313" key="12">
    <source>
        <dbReference type="Proteomes" id="UP000250086"/>
    </source>
</evidence>
<dbReference type="Pfam" id="PF00849">
    <property type="entry name" value="PseudoU_synth_2"/>
    <property type="match status" value="1"/>
</dbReference>
<dbReference type="InterPro" id="IPR006224">
    <property type="entry name" value="PsdUridine_synth_RluA-like_CS"/>
</dbReference>
<feature type="domain" description="RNA-binding S4" evidence="10">
    <location>
        <begin position="25"/>
        <end position="86"/>
    </location>
</feature>
<dbReference type="InterPro" id="IPR050188">
    <property type="entry name" value="RluA_PseudoU_synthase"/>
</dbReference>
<keyword evidence="5 8" id="KW-0694">RNA-binding</keyword>
<evidence type="ECO:0000259" key="10">
    <source>
        <dbReference type="SMART" id="SM00363"/>
    </source>
</evidence>
<evidence type="ECO:0000256" key="3">
    <source>
        <dbReference type="ARBA" id="ARBA00010876"/>
    </source>
</evidence>
<keyword evidence="4" id="KW-0698">rRNA processing</keyword>
<gene>
    <name evidence="11" type="primary">rluC</name>
    <name evidence="11" type="ORF">NCTC13093_01578</name>
</gene>
<dbReference type="PANTHER" id="PTHR21600:SF92">
    <property type="entry name" value="RIBOSOMAL LARGE SUBUNIT PSEUDOURIDINE SYNTHASE C"/>
    <property type="match status" value="1"/>
</dbReference>